<evidence type="ECO:0000313" key="9">
    <source>
        <dbReference type="EnsemblMetazoa" id="G32374.1:cds"/>
    </source>
</evidence>
<evidence type="ECO:0000256" key="4">
    <source>
        <dbReference type="ARBA" id="ARBA00022895"/>
    </source>
</evidence>
<dbReference type="GO" id="GO:0000723">
    <property type="term" value="P:telomere maintenance"/>
    <property type="evidence" value="ECO:0007669"/>
    <property type="project" value="TreeGrafter"/>
</dbReference>
<evidence type="ECO:0000256" key="2">
    <source>
        <dbReference type="ARBA" id="ARBA00004574"/>
    </source>
</evidence>
<feature type="compositionally biased region" description="Polar residues" evidence="7">
    <location>
        <begin position="1354"/>
        <end position="1370"/>
    </location>
</feature>
<feature type="region of interest" description="Disordered" evidence="7">
    <location>
        <begin position="1334"/>
        <end position="2201"/>
    </location>
</feature>
<feature type="compositionally biased region" description="Basic and acidic residues" evidence="7">
    <location>
        <begin position="1817"/>
        <end position="1832"/>
    </location>
</feature>
<feature type="region of interest" description="Disordered" evidence="7">
    <location>
        <begin position="963"/>
        <end position="1019"/>
    </location>
</feature>
<feature type="compositionally biased region" description="Polar residues" evidence="7">
    <location>
        <begin position="1670"/>
        <end position="1689"/>
    </location>
</feature>
<feature type="compositionally biased region" description="Basic and acidic residues" evidence="7">
    <location>
        <begin position="1850"/>
        <end position="1885"/>
    </location>
</feature>
<comment type="subcellular location">
    <subcellularLocation>
        <location evidence="2">Chromosome</location>
        <location evidence="2">Telomere</location>
    </subcellularLocation>
    <subcellularLocation>
        <location evidence="1">Nucleus</location>
    </subcellularLocation>
</comment>
<feature type="compositionally biased region" description="Basic and acidic residues" evidence="7">
    <location>
        <begin position="2133"/>
        <end position="2187"/>
    </location>
</feature>
<keyword evidence="4" id="KW-0779">Telomere</keyword>
<feature type="compositionally biased region" description="Low complexity" evidence="7">
    <location>
        <begin position="1243"/>
        <end position="1255"/>
    </location>
</feature>
<accession>A0A8W8MCV3</accession>
<feature type="compositionally biased region" description="Basic and acidic residues" evidence="7">
    <location>
        <begin position="1946"/>
        <end position="1974"/>
    </location>
</feature>
<dbReference type="PANTHER" id="PTHR22928:SF3">
    <property type="entry name" value="TELOMERE-ASSOCIATED PROTEIN RIF1"/>
    <property type="match status" value="1"/>
</dbReference>
<keyword evidence="10" id="KW-1185">Reference proteome</keyword>
<feature type="region of interest" description="Disordered" evidence="7">
    <location>
        <begin position="2532"/>
        <end position="2552"/>
    </location>
</feature>
<feature type="compositionally biased region" description="Low complexity" evidence="7">
    <location>
        <begin position="1387"/>
        <end position="1399"/>
    </location>
</feature>
<feature type="compositionally biased region" description="Basic and acidic residues" evidence="7">
    <location>
        <begin position="2115"/>
        <end position="2124"/>
    </location>
</feature>
<feature type="compositionally biased region" description="Basic and acidic residues" evidence="7">
    <location>
        <begin position="1151"/>
        <end position="1210"/>
    </location>
</feature>
<feature type="compositionally biased region" description="Basic and acidic residues" evidence="7">
    <location>
        <begin position="1415"/>
        <end position="1429"/>
    </location>
</feature>
<evidence type="ECO:0000256" key="6">
    <source>
        <dbReference type="ARBA" id="ARBA00023306"/>
    </source>
</evidence>
<dbReference type="CDD" id="cd14267">
    <property type="entry name" value="Rif1_CTD_C-II_like"/>
    <property type="match status" value="1"/>
</dbReference>
<evidence type="ECO:0000256" key="7">
    <source>
        <dbReference type="SAM" id="MobiDB-lite"/>
    </source>
</evidence>
<dbReference type="InterPro" id="IPR016024">
    <property type="entry name" value="ARM-type_fold"/>
</dbReference>
<evidence type="ECO:0000313" key="10">
    <source>
        <dbReference type="Proteomes" id="UP000005408"/>
    </source>
</evidence>
<feature type="compositionally biased region" description="Low complexity" evidence="7">
    <location>
        <begin position="1265"/>
        <end position="1280"/>
    </location>
</feature>
<proteinExistence type="predicted"/>
<feature type="compositionally biased region" description="Polar residues" evidence="7">
    <location>
        <begin position="2315"/>
        <end position="2325"/>
    </location>
</feature>
<keyword evidence="6" id="KW-0131">Cell cycle</keyword>
<feature type="region of interest" description="Disordered" evidence="7">
    <location>
        <begin position="2225"/>
        <end position="2247"/>
    </location>
</feature>
<feature type="compositionally biased region" description="Basic and acidic residues" evidence="7">
    <location>
        <begin position="1739"/>
        <end position="1770"/>
    </location>
</feature>
<dbReference type="GO" id="GO:0140445">
    <property type="term" value="C:chromosome, telomeric repeat region"/>
    <property type="evidence" value="ECO:0007669"/>
    <property type="project" value="TreeGrafter"/>
</dbReference>
<feature type="compositionally biased region" description="Polar residues" evidence="7">
    <location>
        <begin position="2054"/>
        <end position="2088"/>
    </location>
</feature>
<evidence type="ECO:0000256" key="1">
    <source>
        <dbReference type="ARBA" id="ARBA00004123"/>
    </source>
</evidence>
<dbReference type="Proteomes" id="UP000005408">
    <property type="component" value="Unassembled WGS sequence"/>
</dbReference>
<dbReference type="Pfam" id="PF12231">
    <property type="entry name" value="Rif1_N"/>
    <property type="match status" value="1"/>
</dbReference>
<feature type="compositionally biased region" description="Polar residues" evidence="7">
    <location>
        <begin position="1605"/>
        <end position="1617"/>
    </location>
</feature>
<feature type="compositionally biased region" description="Low complexity" evidence="7">
    <location>
        <begin position="1432"/>
        <end position="1450"/>
    </location>
</feature>
<feature type="compositionally biased region" description="Polar residues" evidence="7">
    <location>
        <begin position="1643"/>
        <end position="1657"/>
    </location>
</feature>
<feature type="region of interest" description="Disordered" evidence="7">
    <location>
        <begin position="2269"/>
        <end position="2296"/>
    </location>
</feature>
<feature type="compositionally biased region" description="Basic and acidic residues" evidence="7">
    <location>
        <begin position="1547"/>
        <end position="1562"/>
    </location>
</feature>
<feature type="compositionally biased region" description="Polar residues" evidence="7">
    <location>
        <begin position="1772"/>
        <end position="1791"/>
    </location>
</feature>
<evidence type="ECO:0000256" key="3">
    <source>
        <dbReference type="ARBA" id="ARBA00022454"/>
    </source>
</evidence>
<dbReference type="SUPFAM" id="SSF48371">
    <property type="entry name" value="ARM repeat"/>
    <property type="match status" value="1"/>
</dbReference>
<feature type="compositionally biased region" description="Basic and acidic residues" evidence="7">
    <location>
        <begin position="1124"/>
        <end position="1143"/>
    </location>
</feature>
<feature type="compositionally biased region" description="Basic and acidic residues" evidence="7">
    <location>
        <begin position="2006"/>
        <end position="2043"/>
    </location>
</feature>
<protein>
    <recommendedName>
        <fullName evidence="8">Telomere-associated protein Rif1 N-terminal domain-containing protein</fullName>
    </recommendedName>
</protein>
<organism evidence="9 10">
    <name type="scientific">Magallana gigas</name>
    <name type="common">Pacific oyster</name>
    <name type="synonym">Crassostrea gigas</name>
    <dbReference type="NCBI Taxonomy" id="29159"/>
    <lineage>
        <taxon>Eukaryota</taxon>
        <taxon>Metazoa</taxon>
        <taxon>Spiralia</taxon>
        <taxon>Lophotrochozoa</taxon>
        <taxon>Mollusca</taxon>
        <taxon>Bivalvia</taxon>
        <taxon>Autobranchia</taxon>
        <taxon>Pteriomorphia</taxon>
        <taxon>Ostreida</taxon>
        <taxon>Ostreoidea</taxon>
        <taxon>Ostreidae</taxon>
        <taxon>Magallana</taxon>
    </lineage>
</organism>
<feature type="compositionally biased region" description="Basic and acidic residues" evidence="7">
    <location>
        <begin position="1583"/>
        <end position="1594"/>
    </location>
</feature>
<feature type="region of interest" description="Disordered" evidence="7">
    <location>
        <begin position="2306"/>
        <end position="2325"/>
    </location>
</feature>
<feature type="compositionally biased region" description="Basic and acidic residues" evidence="7">
    <location>
        <begin position="2450"/>
        <end position="2471"/>
    </location>
</feature>
<dbReference type="EnsemblMetazoa" id="G32374.1">
    <property type="protein sequence ID" value="G32374.1:cds"/>
    <property type="gene ID" value="G32374"/>
</dbReference>
<feature type="compositionally biased region" description="Polar residues" evidence="7">
    <location>
        <begin position="1451"/>
        <end position="1464"/>
    </location>
</feature>
<feature type="compositionally biased region" description="Basic and acidic residues" evidence="7">
    <location>
        <begin position="1294"/>
        <end position="1304"/>
    </location>
</feature>
<keyword evidence="5" id="KW-0539">Nucleus</keyword>
<keyword evidence="3" id="KW-0158">Chromosome</keyword>
<feature type="region of interest" description="Disordered" evidence="7">
    <location>
        <begin position="1240"/>
        <end position="1317"/>
    </location>
</feature>
<feature type="domain" description="Telomere-associated protein Rif1 N-terminal" evidence="8">
    <location>
        <begin position="20"/>
        <end position="355"/>
    </location>
</feature>
<evidence type="ECO:0000256" key="5">
    <source>
        <dbReference type="ARBA" id="ARBA00023242"/>
    </source>
</evidence>
<name>A0A8W8MCV3_MAGGI</name>
<evidence type="ECO:0000259" key="8">
    <source>
        <dbReference type="Pfam" id="PF12231"/>
    </source>
</evidence>
<dbReference type="PANTHER" id="PTHR22928">
    <property type="entry name" value="TELOMERE-ASSOCIATED PROTEIN RIF1"/>
    <property type="match status" value="1"/>
</dbReference>
<feature type="compositionally biased region" description="Basic and acidic residues" evidence="7">
    <location>
        <begin position="1341"/>
        <end position="1353"/>
    </location>
</feature>
<reference evidence="9" key="1">
    <citation type="submission" date="2022-08" db="UniProtKB">
        <authorList>
            <consortium name="EnsemblMetazoa"/>
        </authorList>
    </citation>
    <scope>IDENTIFICATION</scope>
    <source>
        <strain evidence="9">05x7-T-G4-1.051#20</strain>
    </source>
</reference>
<feature type="region of interest" description="Disordered" evidence="7">
    <location>
        <begin position="2449"/>
        <end position="2489"/>
    </location>
</feature>
<dbReference type="GO" id="GO:0005634">
    <property type="term" value="C:nucleus"/>
    <property type="evidence" value="ECO:0007669"/>
    <property type="project" value="UniProtKB-SubCell"/>
</dbReference>
<feature type="compositionally biased region" description="Acidic residues" evidence="7">
    <location>
        <begin position="1994"/>
        <end position="2005"/>
    </location>
</feature>
<feature type="region of interest" description="Disordered" evidence="7">
    <location>
        <begin position="1105"/>
        <end position="1210"/>
    </location>
</feature>
<dbReference type="InterPro" id="IPR022031">
    <property type="entry name" value="Rif1_N"/>
</dbReference>
<sequence>MSEDINISTLLQTLDSKVTSQEEKDAAYLQLANQLKEDSLSLVSLDVGKNSQKFCDFIKIDLEKNRADSNGLQILGFCLHDTDAVGNLSKEFCSQILSSLCQCIEKSEDKNVCAKSLWCLHQQNIGKDVVGQKVEIMLSAVEHALLKWKMQSSVVEHEASQVIYRLLKDYRKEMDSLTLRWGKLLLPLMAHRATKIHEKALEVVKSELPSLLQHQRELVQALIPEFKLRISSEMKWFFTSQREMHALECWEIYVQICGKELHHGSFINMLLPIMELAFKGSNEVKIRAFQAWQVLIDNFATNYEILTCPKRCKLIMQVLKITNAKTEAVAMAKLQVWWHFVWLLGPKASANFEQVCLPLLQFCVGGLKNCNGFGTPRTHTNGPSPKTPRMNLSGSGVGSSYPRIPSLQLKGCEVLAHFLGSVPEDLDIPKFSFSLDRLTHDLISGPGFFVKQAPVFIQCTADLICELGSQIPDELLLHIWYSLIAHMRNGLDSGSRSEMKDAFTLFLTQFQVIVLSQALPVKIILKLFNAVGCLPSKALISTAYNVNCGEKLHGTPALFLVQLLLTPNLIKDCASMESYSALYGKLVNIGIGGPGSLEFAQAVLHLLDISEVFVDSPDWLWRLWSTVVNPLHEFILKTNEVNQGDALEHDFSCLYAALLFPIKHQLPEKLAQMSVRTLQKTWSEIYQTFARLSALVTNAQANICCEDLCHQIHKHLKELDLPSFSMIDFLIQASQAVISSFDFSSLCSVGAFGIHSISVSPAKWTKKKHKPMENLQSYVVLLRQLMEALNTYIKQADKEASNSVSPQGPASGMIECLSTLFTHISSSGVLSAVIGQLSQPIGDLYQESIKKTCAKLFNNNFMQKLEKLWNEICSALQTKYSGTYDSDLLSKLSPLLEATFLHPRRAIKNQTALLWSATFSKTSHLIYPETLRPVLGKVREKSSVLLPGWVSVPVTVVEETPVSQMSQADSQAPEPHLPGMPSPRKIHGSFLNKAVSPNIKKPPSHPTEKVTRSPGATRKNFTINELQKEDFVVIKSPPKKKRVLTEHQKEVLKEKRVIPTMYNTLDNSQDVSIMFGSDSQFGSDTQSQPPTPAADSLIIINSSFSQNLSQKKDKPATVRASRRSSSEASDREDSQNAKREPGTGRRRRSVRFKDTQEEEPQRSDEANRGENKLIKAQEEESRLTGAQEGEKKLTPRDKSEGAGDEISGHDEFEAVWDQALSKMVDEVEKNSIEHFVVIKDTISSSQEQRQSSGESMPNSTESERSTPSSGSKSSGSMDSTPSEEAEMESLKNPISEEKETETSKKSSSSSGEVFVAPANVMEAVDMDFLTYKSTSSFNKSAGDDGSKNEEKGDSQSLLTWTSQLKSTKQLSPGKVKSPLKKISNEGSPARSSRRFASPAKRGRSKALENSSKGSQKLDEWLIKSPEKLSQESGISSQGSMKSSGLSSNASQPSEVTVVEETQSPKALKSRVSPNSEPIQETPPPPTSKDPVKFGNTRGSTRKLFTKGTEVDSNLDISEDSNIIPASPESKTGSLPLRVGTPVLKLKRLTEDEIKHFSPRKGDVGFGTQKGDRVSQGSSSLEKSSQDVNHEHDDFSDVLPLEEVPLSSSQGFETQVNAKSIDGQAEVKMTSSENFFTQKEDTQESSCYNPQSQSTFKSNCEGKDVLGTENLKLSQQSNQAETSVEGQSQEAEAMESGQVYDPKLESTLAQDTPRRGRKRKQDTPKKLSPESSRPKRTRQSKGEDVKTPKGKSETGSKRGRPKEGKVEEKKGKNITSAGAKSNGKEMTSSQQNTEEDLLVKEASQVSSQEPENENMIANDERVVDNKEDTERENSAVGYERQFDSEGFFLEDTQRKDVEKQAPKKEEKKKTEISEVITAEEKGEKTPTSRNSAEIPVRKSTTKKKIEVAKKRSQKKGKSKTEDKSISDSSEDDVPLSQTAKKAVKSKGNLENKMNEVTEKKESEEKLDEKSEEGAKNSESSDDNVPLNEICSSNAEEMEVDAPEDVLTDSKKDISGGNVEKEEKDIESDQKGKECISEGKDESKTKRIGKKKFTPAKTSPLSNRLRSSQGTLRSGKQTRRSLSPRQSPKSLSMKKTVKRKSLDPSLLTTVIEDSEEPVGKPAKEVDGNENSLLLGDKESLKEKENTEGEQKETSREKLNETSQDKQNEASKDNVDIQSESKKVTFDETPTKFPENGTEDGGFAMFERNTDSKLVVVPRKFEKRAVARRSILKPPSPGSHLSKGSPLRKAAPFHPIKLGQIFAPSASPSASILKRRRLSGDFPANSPSPPCKKKQRRVSFADPVTCTGTPLSEAAASPTPSTVSIFSNPDPSSKSCLFSNTSSAAQANEEVSQTQESQVPSTLGSYASVTESQLTMEPVYPELVDCSQTVDRVLPQLTTSMWSRGLGQLVKARNIHTIGDLSRLSEKEIDNLPIKSPKVPTVRKVLRTFVSHQESRKPTIKPTKADDSNEKTGDRSSAIVAENNPGRGDEMEVLPSMEEDLGRLSPIKKSANEDLNRSIADEMGSTEDLLEKENQWGTEEGESSIGFIPSSSITSEPVEEQALSETKGSVTEDLDKMSGLLSMESLSSLRTNELFEAHQKLLSMANTVATAMKRRCCSPDNS</sequence>